<dbReference type="PANTHER" id="PTHR33293">
    <property type="entry name" value="INSERTION ELEMENT IS1 1 PROTEIN INSB-RELATED"/>
    <property type="match status" value="1"/>
</dbReference>
<comment type="caution">
    <text evidence="2">The sequence shown here is derived from an EMBL/GenBank/DDBJ whole genome shotgun (WGS) entry which is preliminary data.</text>
</comment>
<protein>
    <submittedName>
        <fullName evidence="2">IS1 family transposase</fullName>
    </submittedName>
</protein>
<dbReference type="InterPro" id="IPR051354">
    <property type="entry name" value="Transposase_27_IS1"/>
</dbReference>
<gene>
    <name evidence="2" type="ORF">H6A60_09655</name>
</gene>
<dbReference type="RefSeq" id="WP_205104008.1">
    <property type="nucleotide sequence ID" value="NZ_JACJJC010000017.1"/>
</dbReference>
<proteinExistence type="predicted"/>
<feature type="non-terminal residue" evidence="2">
    <location>
        <position position="185"/>
    </location>
</feature>
<sequence>MANLTRDQVLQALRALSETDRTYVLAQLASSVSTAREASPGAAVQTTAGPVETTPDRLSELHKELASYRFAQGRFCPHCQSHEIVRFGKTPQGTQRFRCKDCGKTFTATSKTVFSHVKRPELIDEYLACMENHLSLRKAAKVCGIALSASFALRHRILDTLSAGMPKTVLDGITEADETYLELSF</sequence>
<evidence type="ECO:0000313" key="2">
    <source>
        <dbReference type="EMBL" id="MBM6704747.1"/>
    </source>
</evidence>
<accession>A0ABS2DTS5</accession>
<dbReference type="EMBL" id="JACJJC010000017">
    <property type="protein sequence ID" value="MBM6704747.1"/>
    <property type="molecule type" value="Genomic_DNA"/>
</dbReference>
<dbReference type="Proteomes" id="UP000715095">
    <property type="component" value="Unassembled WGS sequence"/>
</dbReference>
<reference evidence="2 3" key="1">
    <citation type="journal article" date="2021" name="Sci. Rep.">
        <title>The distribution of antibiotic resistance genes in chicken gut microbiota commensals.</title>
        <authorList>
            <person name="Juricova H."/>
            <person name="Matiasovicova J."/>
            <person name="Kubasova T."/>
            <person name="Cejkova D."/>
            <person name="Rychlik I."/>
        </authorList>
    </citation>
    <scope>NUCLEOTIDE SEQUENCE [LARGE SCALE GENOMIC DNA]</scope>
    <source>
        <strain evidence="2 3">An829</strain>
    </source>
</reference>
<organism evidence="2 3">
    <name type="scientific">Sutterella massiliensis</name>
    <dbReference type="NCBI Taxonomy" id="1816689"/>
    <lineage>
        <taxon>Bacteria</taxon>
        <taxon>Pseudomonadati</taxon>
        <taxon>Pseudomonadota</taxon>
        <taxon>Betaproteobacteria</taxon>
        <taxon>Burkholderiales</taxon>
        <taxon>Sutterellaceae</taxon>
        <taxon>Sutterella</taxon>
    </lineage>
</organism>
<dbReference type="InterPro" id="IPR003220">
    <property type="entry name" value="InsA_N_dom_Znf"/>
</dbReference>
<name>A0ABS2DTS5_9BURK</name>
<evidence type="ECO:0000259" key="1">
    <source>
        <dbReference type="Pfam" id="PF03811"/>
    </source>
</evidence>
<dbReference type="Pfam" id="PF03811">
    <property type="entry name" value="Zn_ribbon_InsA"/>
    <property type="match status" value="1"/>
</dbReference>
<dbReference type="PANTHER" id="PTHR33293:SF1">
    <property type="entry name" value="INSERTION ELEMENT IS1 1 PROTEIN INSB-RELATED"/>
    <property type="match status" value="1"/>
</dbReference>
<evidence type="ECO:0000313" key="3">
    <source>
        <dbReference type="Proteomes" id="UP000715095"/>
    </source>
</evidence>
<feature type="domain" description="InsA N-terminal zinc ribbon" evidence="1">
    <location>
        <begin position="76"/>
        <end position="102"/>
    </location>
</feature>
<keyword evidence="3" id="KW-1185">Reference proteome</keyword>